<evidence type="ECO:0000313" key="2">
    <source>
        <dbReference type="Proteomes" id="UP001556220"/>
    </source>
</evidence>
<dbReference type="RefSeq" id="WP_367855216.1">
    <property type="nucleotide sequence ID" value="NZ_JBFOHK010000004.1"/>
</dbReference>
<protein>
    <submittedName>
        <fullName evidence="1">DUF4238 domain-containing protein</fullName>
    </submittedName>
</protein>
<dbReference type="InterPro" id="IPR025332">
    <property type="entry name" value="DUF4238"/>
</dbReference>
<dbReference type="Proteomes" id="UP001556220">
    <property type="component" value="Unassembled WGS sequence"/>
</dbReference>
<proteinExistence type="predicted"/>
<keyword evidence="2" id="KW-1185">Reference proteome</keyword>
<reference evidence="1 2" key="1">
    <citation type="submission" date="2024-06" db="EMBL/GenBank/DDBJ databases">
        <authorList>
            <person name="Woo H."/>
        </authorList>
    </citation>
    <scope>NUCLEOTIDE SEQUENCE [LARGE SCALE GENOMIC DNA]</scope>
    <source>
        <strain evidence="1 2">Si-c</strain>
    </source>
</reference>
<name>A0ABV3QH46_9GAMM</name>
<comment type="caution">
    <text evidence="1">The sequence shown here is derived from an EMBL/GenBank/DDBJ whole genome shotgun (WGS) entry which is preliminary data.</text>
</comment>
<organism evidence="1 2">
    <name type="scientific">Rhodanobacter lycopersici</name>
    <dbReference type="NCBI Taxonomy" id="3162487"/>
    <lineage>
        <taxon>Bacteria</taxon>
        <taxon>Pseudomonadati</taxon>
        <taxon>Pseudomonadota</taxon>
        <taxon>Gammaproteobacteria</taxon>
        <taxon>Lysobacterales</taxon>
        <taxon>Rhodanobacteraceae</taxon>
        <taxon>Rhodanobacter</taxon>
    </lineage>
</organism>
<accession>A0ABV3QH46</accession>
<sequence>MGNHFVPQLYLQGFTQDGKLWAHDKNTKKSFQTQPKSVANETGMYPDELESYFTEKIEQPAHDAIERIRSNSSLSSSDKLALANYLAALWKRGPAGRSRSAERLPAVASTVEKNLHKQIDDLVSIEPHLNDLAEEKKELISNIIKKNAESNSKNIWHNSLSSESTPKIINALLSMNWQFLTSKELIYLTSDNPLFFFAHEGIGPITAEVTIPFSSSIALWMNRSPKPKPLYSTATTAFVREVNRRTAYNATRFTFSSINEAWISNLSFKNHHSLNRISW</sequence>
<gene>
    <name evidence="1" type="ORF">ABQJ54_15505</name>
</gene>
<evidence type="ECO:0000313" key="1">
    <source>
        <dbReference type="EMBL" id="MEW9573163.1"/>
    </source>
</evidence>
<dbReference type="EMBL" id="JBFOHK010000004">
    <property type="protein sequence ID" value="MEW9573163.1"/>
    <property type="molecule type" value="Genomic_DNA"/>
</dbReference>
<dbReference type="Pfam" id="PF14022">
    <property type="entry name" value="DUF4238"/>
    <property type="match status" value="1"/>
</dbReference>